<dbReference type="EC" id="3.1.3.16" evidence="3"/>
<feature type="domain" description="Ubiquitin-like" evidence="12">
    <location>
        <begin position="27"/>
        <end position="99"/>
    </location>
</feature>
<keyword evidence="6" id="KW-0460">Magnesium</keyword>
<evidence type="ECO:0000256" key="10">
    <source>
        <dbReference type="ARBA" id="ARBA00047761"/>
    </source>
</evidence>
<comment type="catalytic activity">
    <reaction evidence="10">
        <text>O-phospho-L-seryl-[protein] + H2O = L-seryl-[protein] + phosphate</text>
        <dbReference type="Rhea" id="RHEA:20629"/>
        <dbReference type="Rhea" id="RHEA-COMP:9863"/>
        <dbReference type="Rhea" id="RHEA-COMP:11604"/>
        <dbReference type="ChEBI" id="CHEBI:15377"/>
        <dbReference type="ChEBI" id="CHEBI:29999"/>
        <dbReference type="ChEBI" id="CHEBI:43474"/>
        <dbReference type="ChEBI" id="CHEBI:83421"/>
        <dbReference type="EC" id="3.1.3.16"/>
    </reaction>
</comment>
<gene>
    <name evidence="14" type="ORF">KFL_000620130</name>
</gene>
<sequence>MGDAGPSSSSGMAAAVLEGGTAGADEVAFTIKWSGKEYTILIEGGATVADLKERINLQTSVFAKRQKLLGLKAASGKLAHDGTRISDLAIKPGAKIMMMGTAEQEMLVEPEDVPEILDDFEIAAEEEKAIQHRDENLAKLRRRIVQYKLVIRNPPRPGKKLLVLDIDYTLFDHRSVAETPLELQRPFLHEFLAAAYSEYDIIIWSATGMKWVEVKMKELGVLANPSYKITALMDHGAMITIGSGNRVFDCKPLGVIWGKFPEHYSEKNTIMFDDIRHNFVMNPQNGLIIRPFRKAHFNRTSDRELLHLTDYLLAIAELEDLSNLNHEQWEVYVRRQRRRQG</sequence>
<evidence type="ECO:0000259" key="12">
    <source>
        <dbReference type="PROSITE" id="PS50053"/>
    </source>
</evidence>
<evidence type="ECO:0000256" key="3">
    <source>
        <dbReference type="ARBA" id="ARBA00013081"/>
    </source>
</evidence>
<comment type="cofactor">
    <cofactor evidence="1">
        <name>Mg(2+)</name>
        <dbReference type="ChEBI" id="CHEBI:18420"/>
    </cofactor>
</comment>
<dbReference type="SUPFAM" id="SSF56784">
    <property type="entry name" value="HAD-like"/>
    <property type="match status" value="1"/>
</dbReference>
<dbReference type="Proteomes" id="UP000054558">
    <property type="component" value="Unassembled WGS sequence"/>
</dbReference>
<dbReference type="Pfam" id="PF03031">
    <property type="entry name" value="NIF"/>
    <property type="match status" value="1"/>
</dbReference>
<name>A0A1Y1HUD0_KLENI</name>
<dbReference type="InterPro" id="IPR023214">
    <property type="entry name" value="HAD_sf"/>
</dbReference>
<dbReference type="OMA" id="TVHTPKY"/>
<dbReference type="CDD" id="cd01813">
    <property type="entry name" value="Ubl_UBLCP1"/>
    <property type="match status" value="1"/>
</dbReference>
<dbReference type="InterPro" id="IPR000626">
    <property type="entry name" value="Ubiquitin-like_dom"/>
</dbReference>
<dbReference type="InterPro" id="IPR011943">
    <property type="entry name" value="HAD-SF_hydro_IIID"/>
</dbReference>
<keyword evidence="5" id="KW-0378">Hydrolase</keyword>
<dbReference type="GO" id="GO:0090364">
    <property type="term" value="P:regulation of proteasome assembly"/>
    <property type="evidence" value="ECO:0000318"/>
    <property type="project" value="GO_Central"/>
</dbReference>
<dbReference type="InterPro" id="IPR029071">
    <property type="entry name" value="Ubiquitin-like_domsf"/>
</dbReference>
<evidence type="ECO:0000259" key="13">
    <source>
        <dbReference type="PROSITE" id="PS50969"/>
    </source>
</evidence>
<comment type="subcellular location">
    <subcellularLocation>
        <location evidence="2">Nucleus</location>
    </subcellularLocation>
</comment>
<keyword evidence="4" id="KW-0479">Metal-binding</keyword>
<evidence type="ECO:0000313" key="15">
    <source>
        <dbReference type="Proteomes" id="UP000054558"/>
    </source>
</evidence>
<dbReference type="AlphaFoldDB" id="A0A1Y1HUD0"/>
<dbReference type="PROSITE" id="PS50969">
    <property type="entry name" value="FCP1"/>
    <property type="match status" value="1"/>
</dbReference>
<keyword evidence="15" id="KW-1185">Reference proteome</keyword>
<dbReference type="NCBIfam" id="TIGR02245">
    <property type="entry name" value="HAD_IIID1"/>
    <property type="match status" value="1"/>
</dbReference>
<dbReference type="SUPFAM" id="SSF54236">
    <property type="entry name" value="Ubiquitin-like"/>
    <property type="match status" value="1"/>
</dbReference>
<dbReference type="GO" id="GO:0046872">
    <property type="term" value="F:metal ion binding"/>
    <property type="evidence" value="ECO:0007669"/>
    <property type="project" value="UniProtKB-KW"/>
</dbReference>
<keyword evidence="7" id="KW-0904">Protein phosphatase</keyword>
<evidence type="ECO:0000256" key="8">
    <source>
        <dbReference type="ARBA" id="ARBA00023242"/>
    </source>
</evidence>
<evidence type="ECO:0000256" key="4">
    <source>
        <dbReference type="ARBA" id="ARBA00022723"/>
    </source>
</evidence>
<evidence type="ECO:0000256" key="7">
    <source>
        <dbReference type="ARBA" id="ARBA00022912"/>
    </source>
</evidence>
<evidence type="ECO:0000256" key="9">
    <source>
        <dbReference type="ARBA" id="ARBA00032039"/>
    </source>
</evidence>
<dbReference type="PANTHER" id="PTHR48493:SF1">
    <property type="entry name" value="UBIQUITIN-LIKE DOMAIN-CONTAINING CTD PHOSPHATASE 1"/>
    <property type="match status" value="1"/>
</dbReference>
<reference evidence="14 15" key="1">
    <citation type="journal article" date="2014" name="Nat. Commun.">
        <title>Klebsormidium flaccidum genome reveals primary factors for plant terrestrial adaptation.</title>
        <authorList>
            <person name="Hori K."/>
            <person name="Maruyama F."/>
            <person name="Fujisawa T."/>
            <person name="Togashi T."/>
            <person name="Yamamoto N."/>
            <person name="Seo M."/>
            <person name="Sato S."/>
            <person name="Yamada T."/>
            <person name="Mori H."/>
            <person name="Tajima N."/>
            <person name="Moriyama T."/>
            <person name="Ikeuchi M."/>
            <person name="Watanabe M."/>
            <person name="Wada H."/>
            <person name="Kobayashi K."/>
            <person name="Saito M."/>
            <person name="Masuda T."/>
            <person name="Sasaki-Sekimoto Y."/>
            <person name="Mashiguchi K."/>
            <person name="Awai K."/>
            <person name="Shimojima M."/>
            <person name="Masuda S."/>
            <person name="Iwai M."/>
            <person name="Nobusawa T."/>
            <person name="Narise T."/>
            <person name="Kondo S."/>
            <person name="Saito H."/>
            <person name="Sato R."/>
            <person name="Murakawa M."/>
            <person name="Ihara Y."/>
            <person name="Oshima-Yamada Y."/>
            <person name="Ohtaka K."/>
            <person name="Satoh M."/>
            <person name="Sonobe K."/>
            <person name="Ishii M."/>
            <person name="Ohtani R."/>
            <person name="Kanamori-Sato M."/>
            <person name="Honoki R."/>
            <person name="Miyazaki D."/>
            <person name="Mochizuki H."/>
            <person name="Umetsu J."/>
            <person name="Higashi K."/>
            <person name="Shibata D."/>
            <person name="Kamiya Y."/>
            <person name="Sato N."/>
            <person name="Nakamura Y."/>
            <person name="Tabata S."/>
            <person name="Ida S."/>
            <person name="Kurokawa K."/>
            <person name="Ohta H."/>
        </authorList>
    </citation>
    <scope>NUCLEOTIDE SEQUENCE [LARGE SCALE GENOMIC DNA]</scope>
    <source>
        <strain evidence="14 15">NIES-2285</strain>
    </source>
</reference>
<dbReference type="InterPro" id="IPR036412">
    <property type="entry name" value="HAD-like_sf"/>
</dbReference>
<dbReference type="InterPro" id="IPR051658">
    <property type="entry name" value="UBLCP1"/>
</dbReference>
<dbReference type="PROSITE" id="PS50053">
    <property type="entry name" value="UBIQUITIN_2"/>
    <property type="match status" value="1"/>
</dbReference>
<protein>
    <recommendedName>
        <fullName evidence="3">protein-serine/threonine phosphatase</fullName>
        <ecNumber evidence="3">3.1.3.16</ecNumber>
    </recommendedName>
    <alternativeName>
        <fullName evidence="9">Nuclear proteasome inhibitor UBLCP1</fullName>
    </alternativeName>
</protein>
<dbReference type="GO" id="GO:0004722">
    <property type="term" value="F:protein serine/threonine phosphatase activity"/>
    <property type="evidence" value="ECO:0000318"/>
    <property type="project" value="GO_Central"/>
</dbReference>
<dbReference type="InterPro" id="IPR004274">
    <property type="entry name" value="FCP1_dom"/>
</dbReference>
<evidence type="ECO:0000256" key="6">
    <source>
        <dbReference type="ARBA" id="ARBA00022842"/>
    </source>
</evidence>
<accession>A0A1Y1HUD0</accession>
<dbReference type="Gene3D" id="3.40.50.1000">
    <property type="entry name" value="HAD superfamily/HAD-like"/>
    <property type="match status" value="1"/>
</dbReference>
<comment type="catalytic activity">
    <reaction evidence="11">
        <text>O-phospho-L-threonyl-[protein] + H2O = L-threonyl-[protein] + phosphate</text>
        <dbReference type="Rhea" id="RHEA:47004"/>
        <dbReference type="Rhea" id="RHEA-COMP:11060"/>
        <dbReference type="Rhea" id="RHEA-COMP:11605"/>
        <dbReference type="ChEBI" id="CHEBI:15377"/>
        <dbReference type="ChEBI" id="CHEBI:30013"/>
        <dbReference type="ChEBI" id="CHEBI:43474"/>
        <dbReference type="ChEBI" id="CHEBI:61977"/>
        <dbReference type="EC" id="3.1.3.16"/>
    </reaction>
</comment>
<dbReference type="EMBL" id="DF237011">
    <property type="protein sequence ID" value="GAQ80779.1"/>
    <property type="molecule type" value="Genomic_DNA"/>
</dbReference>
<dbReference type="GO" id="GO:0005634">
    <property type="term" value="C:nucleus"/>
    <property type="evidence" value="ECO:0000318"/>
    <property type="project" value="GO_Central"/>
</dbReference>
<evidence type="ECO:0000256" key="11">
    <source>
        <dbReference type="ARBA" id="ARBA00048336"/>
    </source>
</evidence>
<feature type="domain" description="FCP1 homology" evidence="13">
    <location>
        <begin position="155"/>
        <end position="315"/>
    </location>
</feature>
<dbReference type="Gene3D" id="3.10.20.90">
    <property type="entry name" value="Phosphatidylinositol 3-kinase Catalytic Subunit, Chain A, domain 1"/>
    <property type="match status" value="1"/>
</dbReference>
<keyword evidence="8" id="KW-0539">Nucleus</keyword>
<evidence type="ECO:0000256" key="5">
    <source>
        <dbReference type="ARBA" id="ARBA00022801"/>
    </source>
</evidence>
<evidence type="ECO:0000313" key="14">
    <source>
        <dbReference type="EMBL" id="GAQ80779.1"/>
    </source>
</evidence>
<dbReference type="PANTHER" id="PTHR48493">
    <property type="entry name" value="UBIQUITIN-LIKE DOMAIN-CONTAINING CTD PHOSPHATASE 1"/>
    <property type="match status" value="1"/>
</dbReference>
<proteinExistence type="predicted"/>
<evidence type="ECO:0000256" key="1">
    <source>
        <dbReference type="ARBA" id="ARBA00001946"/>
    </source>
</evidence>
<dbReference type="Pfam" id="PF00240">
    <property type="entry name" value="ubiquitin"/>
    <property type="match status" value="1"/>
</dbReference>
<evidence type="ECO:0000256" key="2">
    <source>
        <dbReference type="ARBA" id="ARBA00004123"/>
    </source>
</evidence>
<organism evidence="14 15">
    <name type="scientific">Klebsormidium nitens</name>
    <name type="common">Green alga</name>
    <name type="synonym">Ulothrix nitens</name>
    <dbReference type="NCBI Taxonomy" id="105231"/>
    <lineage>
        <taxon>Eukaryota</taxon>
        <taxon>Viridiplantae</taxon>
        <taxon>Streptophyta</taxon>
        <taxon>Klebsormidiophyceae</taxon>
        <taxon>Klebsormidiales</taxon>
        <taxon>Klebsormidiaceae</taxon>
        <taxon>Klebsormidium</taxon>
    </lineage>
</organism>
<dbReference type="SMART" id="SM00213">
    <property type="entry name" value="UBQ"/>
    <property type="match status" value="1"/>
</dbReference>
<dbReference type="OrthoDB" id="1711508at2759"/>
<dbReference type="SMART" id="SM00577">
    <property type="entry name" value="CPDc"/>
    <property type="match status" value="1"/>
</dbReference>